<dbReference type="SMART" id="SM00909">
    <property type="entry name" value="Germane"/>
    <property type="match status" value="1"/>
</dbReference>
<dbReference type="Pfam" id="PF10646">
    <property type="entry name" value="Germane"/>
    <property type="match status" value="1"/>
</dbReference>
<evidence type="ECO:0000256" key="1">
    <source>
        <dbReference type="SAM" id="MobiDB-lite"/>
    </source>
</evidence>
<evidence type="ECO:0000313" key="3">
    <source>
        <dbReference type="EMBL" id="MFC0624093.1"/>
    </source>
</evidence>
<name>A0ABV6QIV0_9ACTN</name>
<feature type="region of interest" description="Disordered" evidence="1">
    <location>
        <begin position="39"/>
        <end position="73"/>
    </location>
</feature>
<evidence type="ECO:0000313" key="4">
    <source>
        <dbReference type="Proteomes" id="UP001589890"/>
    </source>
</evidence>
<dbReference type="EMBL" id="JBHLTC010000009">
    <property type="protein sequence ID" value="MFC0624093.1"/>
    <property type="molecule type" value="Genomic_DNA"/>
</dbReference>
<accession>A0ABV6QIV0</accession>
<evidence type="ECO:0000259" key="2">
    <source>
        <dbReference type="SMART" id="SM00909"/>
    </source>
</evidence>
<reference evidence="3 4" key="1">
    <citation type="submission" date="2024-09" db="EMBL/GenBank/DDBJ databases">
        <authorList>
            <person name="Sun Q."/>
            <person name="Mori K."/>
        </authorList>
    </citation>
    <scope>NUCLEOTIDE SEQUENCE [LARGE SCALE GENOMIC DNA]</scope>
    <source>
        <strain evidence="3 4">CGMCC 1.15906</strain>
    </source>
</reference>
<comment type="caution">
    <text evidence="3">The sequence shown here is derived from an EMBL/GenBank/DDBJ whole genome shotgun (WGS) entry which is preliminary data.</text>
</comment>
<dbReference type="RefSeq" id="WP_380044869.1">
    <property type="nucleotide sequence ID" value="NZ_JBHLTC010000009.1"/>
</dbReference>
<feature type="domain" description="GerMN" evidence="2">
    <location>
        <begin position="100"/>
        <end position="189"/>
    </location>
</feature>
<organism evidence="3 4">
    <name type="scientific">Kribbella deserti</name>
    <dbReference type="NCBI Taxonomy" id="1926257"/>
    <lineage>
        <taxon>Bacteria</taxon>
        <taxon>Bacillati</taxon>
        <taxon>Actinomycetota</taxon>
        <taxon>Actinomycetes</taxon>
        <taxon>Propionibacteriales</taxon>
        <taxon>Kribbellaceae</taxon>
        <taxon>Kribbella</taxon>
    </lineage>
</organism>
<feature type="compositionally biased region" description="Polar residues" evidence="1">
    <location>
        <begin position="49"/>
        <end position="73"/>
    </location>
</feature>
<dbReference type="Proteomes" id="UP001589890">
    <property type="component" value="Unassembled WGS sequence"/>
</dbReference>
<protein>
    <submittedName>
        <fullName evidence="3">GerMN domain-containing protein</fullName>
    </submittedName>
</protein>
<keyword evidence="4" id="KW-1185">Reference proteome</keyword>
<gene>
    <name evidence="3" type="ORF">ACFFGN_08465</name>
</gene>
<sequence length="210" mass="21793">MSEGSAGKGGGSAVRRWWGGVVLVAMLIAGTACGVPGQDEPVGIDPSAVPSQLHSGATDSPSTPNTSDPATSPVTVYFVRDDRLVRLRRNAPKQPTSERLASVLRLLTEGPNDLERSRAIASALPPGLQLRVVAHQGQRVDLELAGDTEGRSATENVLAVGQIVLSITDLASVDEVRLIRDGAPVEALLADGALTTDPLKASDYASLTSP</sequence>
<dbReference type="InterPro" id="IPR019606">
    <property type="entry name" value="GerMN"/>
</dbReference>
<proteinExistence type="predicted"/>